<evidence type="ECO:0000256" key="1">
    <source>
        <dbReference type="SAM" id="MobiDB-lite"/>
    </source>
</evidence>
<feature type="non-terminal residue" evidence="2">
    <location>
        <position position="1"/>
    </location>
</feature>
<dbReference type="AlphaFoldDB" id="A0A699TZT6"/>
<name>A0A699TZT6_TANCI</name>
<dbReference type="EMBL" id="BKCJ011280678">
    <property type="protein sequence ID" value="GFD14618.1"/>
    <property type="molecule type" value="Genomic_DNA"/>
</dbReference>
<organism evidence="2">
    <name type="scientific">Tanacetum cinerariifolium</name>
    <name type="common">Dalmatian daisy</name>
    <name type="synonym">Chrysanthemum cinerariifolium</name>
    <dbReference type="NCBI Taxonomy" id="118510"/>
    <lineage>
        <taxon>Eukaryota</taxon>
        <taxon>Viridiplantae</taxon>
        <taxon>Streptophyta</taxon>
        <taxon>Embryophyta</taxon>
        <taxon>Tracheophyta</taxon>
        <taxon>Spermatophyta</taxon>
        <taxon>Magnoliopsida</taxon>
        <taxon>eudicotyledons</taxon>
        <taxon>Gunneridae</taxon>
        <taxon>Pentapetalae</taxon>
        <taxon>asterids</taxon>
        <taxon>campanulids</taxon>
        <taxon>Asterales</taxon>
        <taxon>Asteraceae</taxon>
        <taxon>Asteroideae</taxon>
        <taxon>Anthemideae</taxon>
        <taxon>Anthemidinae</taxon>
        <taxon>Tanacetum</taxon>
    </lineage>
</organism>
<evidence type="ECO:0000313" key="2">
    <source>
        <dbReference type="EMBL" id="GFD14618.1"/>
    </source>
</evidence>
<proteinExistence type="predicted"/>
<sequence>SDEEEFLHPSLSTHAEEETRDKESFDPIPKTPKNTDDKGNGEENLGMNVGREEGQDKEDEADKLYRDVNINLGRGIQLGVVHTTQEVEDSHVTLTPVNPDGQQQSSFVSS</sequence>
<comment type="caution">
    <text evidence="2">The sequence shown here is derived from an EMBL/GenBank/DDBJ whole genome shotgun (WGS) entry which is preliminary data.</text>
</comment>
<feature type="compositionally biased region" description="Basic and acidic residues" evidence="1">
    <location>
        <begin position="50"/>
        <end position="62"/>
    </location>
</feature>
<feature type="region of interest" description="Disordered" evidence="1">
    <location>
        <begin position="1"/>
        <end position="62"/>
    </location>
</feature>
<gene>
    <name evidence="2" type="ORF">Tci_886587</name>
</gene>
<protein>
    <submittedName>
        <fullName evidence="2">Uncharacterized protein</fullName>
    </submittedName>
</protein>
<accession>A0A699TZT6</accession>
<feature type="compositionally biased region" description="Basic and acidic residues" evidence="1">
    <location>
        <begin position="14"/>
        <end position="25"/>
    </location>
</feature>
<reference evidence="2" key="1">
    <citation type="journal article" date="2019" name="Sci. Rep.">
        <title>Draft genome of Tanacetum cinerariifolium, the natural source of mosquito coil.</title>
        <authorList>
            <person name="Yamashiro T."/>
            <person name="Shiraishi A."/>
            <person name="Satake H."/>
            <person name="Nakayama K."/>
        </authorList>
    </citation>
    <scope>NUCLEOTIDE SEQUENCE</scope>
</reference>